<gene>
    <name evidence="6" type="ORF">EZS27_022027</name>
</gene>
<evidence type="ECO:0000256" key="3">
    <source>
        <dbReference type="ARBA" id="ARBA00023004"/>
    </source>
</evidence>
<dbReference type="EMBL" id="SNRY01001697">
    <property type="protein sequence ID" value="KAA6329135.1"/>
    <property type="molecule type" value="Genomic_DNA"/>
</dbReference>
<dbReference type="PANTHER" id="PTHR11228:SF7">
    <property type="entry name" value="PQQA PEPTIDE CYCLASE"/>
    <property type="match status" value="1"/>
</dbReference>
<dbReference type="Pfam" id="PF04055">
    <property type="entry name" value="Radical_SAM"/>
    <property type="match status" value="1"/>
</dbReference>
<feature type="domain" description="Radical SAM core" evidence="5">
    <location>
        <begin position="4"/>
        <end position="117"/>
    </location>
</feature>
<dbReference type="AlphaFoldDB" id="A0A5J4R691"/>
<reference evidence="6" key="1">
    <citation type="submission" date="2019-03" db="EMBL/GenBank/DDBJ databases">
        <title>Single cell metagenomics reveals metabolic interactions within the superorganism composed of flagellate Streblomastix strix and complex community of Bacteroidetes bacteria on its surface.</title>
        <authorList>
            <person name="Treitli S.C."/>
            <person name="Kolisko M."/>
            <person name="Husnik F."/>
            <person name="Keeling P."/>
            <person name="Hampl V."/>
        </authorList>
    </citation>
    <scope>NUCLEOTIDE SEQUENCE</scope>
    <source>
        <strain evidence="6">STM</strain>
    </source>
</reference>
<sequence length="125" mass="14159">MPIADFLRVIDSITPHVNPNKTIIIISGGEPLMRTNLEQVGLALYKRGYPWGIVSNGLFLTRKRLDSLTAAGLHAITISFDGFEDDHNWMRGYPKSFLRASEAVRMLTEEQELVWDVVTCVNRKN</sequence>
<evidence type="ECO:0000256" key="1">
    <source>
        <dbReference type="ARBA" id="ARBA00022691"/>
    </source>
</evidence>
<keyword evidence="1" id="KW-0949">S-adenosyl-L-methionine</keyword>
<organism evidence="6">
    <name type="scientific">termite gut metagenome</name>
    <dbReference type="NCBI Taxonomy" id="433724"/>
    <lineage>
        <taxon>unclassified sequences</taxon>
        <taxon>metagenomes</taxon>
        <taxon>organismal metagenomes</taxon>
    </lineage>
</organism>
<proteinExistence type="predicted"/>
<keyword evidence="2" id="KW-0479">Metal-binding</keyword>
<dbReference type="SUPFAM" id="SSF102114">
    <property type="entry name" value="Radical SAM enzymes"/>
    <property type="match status" value="1"/>
</dbReference>
<dbReference type="InterPro" id="IPR007197">
    <property type="entry name" value="rSAM"/>
</dbReference>
<dbReference type="GO" id="GO:0003824">
    <property type="term" value="F:catalytic activity"/>
    <property type="evidence" value="ECO:0007669"/>
    <property type="project" value="InterPro"/>
</dbReference>
<dbReference type="GO" id="GO:0051536">
    <property type="term" value="F:iron-sulfur cluster binding"/>
    <property type="evidence" value="ECO:0007669"/>
    <property type="project" value="UniProtKB-KW"/>
</dbReference>
<evidence type="ECO:0000256" key="4">
    <source>
        <dbReference type="ARBA" id="ARBA00023014"/>
    </source>
</evidence>
<dbReference type="PANTHER" id="PTHR11228">
    <property type="entry name" value="RADICAL SAM DOMAIN PROTEIN"/>
    <property type="match status" value="1"/>
</dbReference>
<evidence type="ECO:0000256" key="2">
    <source>
        <dbReference type="ARBA" id="ARBA00022723"/>
    </source>
</evidence>
<comment type="caution">
    <text evidence="6">The sequence shown here is derived from an EMBL/GenBank/DDBJ whole genome shotgun (WGS) entry which is preliminary data.</text>
</comment>
<evidence type="ECO:0000259" key="5">
    <source>
        <dbReference type="Pfam" id="PF04055"/>
    </source>
</evidence>
<dbReference type="GO" id="GO:0046872">
    <property type="term" value="F:metal ion binding"/>
    <property type="evidence" value="ECO:0007669"/>
    <property type="project" value="UniProtKB-KW"/>
</dbReference>
<keyword evidence="3" id="KW-0408">Iron</keyword>
<dbReference type="InterPro" id="IPR058240">
    <property type="entry name" value="rSAM_sf"/>
</dbReference>
<dbReference type="Gene3D" id="3.20.20.70">
    <property type="entry name" value="Aldolase class I"/>
    <property type="match status" value="1"/>
</dbReference>
<evidence type="ECO:0000313" key="6">
    <source>
        <dbReference type="EMBL" id="KAA6329135.1"/>
    </source>
</evidence>
<keyword evidence="4" id="KW-0411">Iron-sulfur</keyword>
<dbReference type="CDD" id="cd01335">
    <property type="entry name" value="Radical_SAM"/>
    <property type="match status" value="1"/>
</dbReference>
<protein>
    <submittedName>
        <fullName evidence="6">Coenzyme PQQ synthesis protein E</fullName>
    </submittedName>
</protein>
<dbReference type="InterPro" id="IPR050377">
    <property type="entry name" value="Radical_SAM_PqqE_MftC-like"/>
</dbReference>
<accession>A0A5J4R691</accession>
<dbReference type="InterPro" id="IPR013785">
    <property type="entry name" value="Aldolase_TIM"/>
</dbReference>
<name>A0A5J4R691_9ZZZZ</name>